<organism evidence="1 2">
    <name type="scientific">Tanacetum coccineum</name>
    <dbReference type="NCBI Taxonomy" id="301880"/>
    <lineage>
        <taxon>Eukaryota</taxon>
        <taxon>Viridiplantae</taxon>
        <taxon>Streptophyta</taxon>
        <taxon>Embryophyta</taxon>
        <taxon>Tracheophyta</taxon>
        <taxon>Spermatophyta</taxon>
        <taxon>Magnoliopsida</taxon>
        <taxon>eudicotyledons</taxon>
        <taxon>Gunneridae</taxon>
        <taxon>Pentapetalae</taxon>
        <taxon>asterids</taxon>
        <taxon>campanulids</taxon>
        <taxon>Asterales</taxon>
        <taxon>Asteraceae</taxon>
        <taxon>Asteroideae</taxon>
        <taxon>Anthemideae</taxon>
        <taxon>Anthemidinae</taxon>
        <taxon>Tanacetum</taxon>
    </lineage>
</organism>
<name>A0ABQ4ZDF2_9ASTR</name>
<evidence type="ECO:0000313" key="1">
    <source>
        <dbReference type="EMBL" id="GJS87860.1"/>
    </source>
</evidence>
<dbReference type="EMBL" id="BQNB010011231">
    <property type="protein sequence ID" value="GJS87860.1"/>
    <property type="molecule type" value="Genomic_DNA"/>
</dbReference>
<dbReference type="Proteomes" id="UP001151760">
    <property type="component" value="Unassembled WGS sequence"/>
</dbReference>
<reference evidence="1" key="2">
    <citation type="submission" date="2022-01" db="EMBL/GenBank/DDBJ databases">
        <authorList>
            <person name="Yamashiro T."/>
            <person name="Shiraishi A."/>
            <person name="Satake H."/>
            <person name="Nakayama K."/>
        </authorList>
    </citation>
    <scope>NUCLEOTIDE SEQUENCE</scope>
</reference>
<proteinExistence type="predicted"/>
<keyword evidence="2" id="KW-1185">Reference proteome</keyword>
<gene>
    <name evidence="1" type="ORF">Tco_0770496</name>
</gene>
<evidence type="ECO:0000313" key="2">
    <source>
        <dbReference type="Proteomes" id="UP001151760"/>
    </source>
</evidence>
<reference evidence="1" key="1">
    <citation type="journal article" date="2022" name="Int. J. Mol. Sci.">
        <title>Draft Genome of Tanacetum Coccineum: Genomic Comparison of Closely Related Tanacetum-Family Plants.</title>
        <authorList>
            <person name="Yamashiro T."/>
            <person name="Shiraishi A."/>
            <person name="Nakayama K."/>
            <person name="Satake H."/>
        </authorList>
    </citation>
    <scope>NUCLEOTIDE SEQUENCE</scope>
</reference>
<comment type="caution">
    <text evidence="1">The sequence shown here is derived from an EMBL/GenBank/DDBJ whole genome shotgun (WGS) entry which is preliminary data.</text>
</comment>
<sequence length="116" mass="12818">MITPESQRVNRNIWGLAPKIKPHVTSSKPATIQGAVSMANRLTTTGIKDGLFKKKEYVGNKRRSKVKDNVSMLVNIQSVQNATSIILVTAMCVVNVTKWVTLPDIARVELLMKDQG</sequence>
<accession>A0ABQ4ZDF2</accession>
<protein>
    <submittedName>
        <fullName evidence="1">Uncharacterized protein</fullName>
    </submittedName>
</protein>